<feature type="region of interest" description="Disordered" evidence="6">
    <location>
        <begin position="1"/>
        <end position="32"/>
    </location>
</feature>
<evidence type="ECO:0000256" key="4">
    <source>
        <dbReference type="ARBA" id="ARBA00022989"/>
    </source>
</evidence>
<dbReference type="Proteomes" id="UP001260715">
    <property type="component" value="Unassembled WGS sequence"/>
</dbReference>
<dbReference type="InterPro" id="IPR003740">
    <property type="entry name" value="YitT"/>
</dbReference>
<feature type="transmembrane region" description="Helical" evidence="7">
    <location>
        <begin position="209"/>
        <end position="225"/>
    </location>
</feature>
<evidence type="ECO:0000313" key="9">
    <source>
        <dbReference type="Proteomes" id="UP001260715"/>
    </source>
</evidence>
<feature type="transmembrane region" description="Helical" evidence="7">
    <location>
        <begin position="52"/>
        <end position="72"/>
    </location>
</feature>
<feature type="transmembrane region" description="Helical" evidence="7">
    <location>
        <begin position="182"/>
        <end position="203"/>
    </location>
</feature>
<feature type="transmembrane region" description="Helical" evidence="7">
    <location>
        <begin position="117"/>
        <end position="137"/>
    </location>
</feature>
<feature type="transmembrane region" description="Helical" evidence="7">
    <location>
        <begin position="78"/>
        <end position="105"/>
    </location>
</feature>
<comment type="caution">
    <text evidence="8">The sequence shown here is derived from an EMBL/GenBank/DDBJ whole genome shotgun (WGS) entry which is preliminary data.</text>
</comment>
<dbReference type="RefSeq" id="WP_233207532.1">
    <property type="nucleotide sequence ID" value="NZ_JAVDSJ010000001.1"/>
</dbReference>
<accession>A0ABU1PAH7</accession>
<feature type="transmembrane region" description="Helical" evidence="7">
    <location>
        <begin position="143"/>
        <end position="161"/>
    </location>
</feature>
<gene>
    <name evidence="8" type="ORF">J2W50_001096</name>
</gene>
<evidence type="ECO:0000256" key="5">
    <source>
        <dbReference type="ARBA" id="ARBA00023136"/>
    </source>
</evidence>
<dbReference type="Pfam" id="PF02588">
    <property type="entry name" value="YitT_membrane"/>
    <property type="match status" value="1"/>
</dbReference>
<name>A0ABU1PAH7_9BURK</name>
<keyword evidence="3 7" id="KW-0812">Transmembrane</keyword>
<dbReference type="PANTHER" id="PTHR33545:SF5">
    <property type="entry name" value="UPF0750 MEMBRANE PROTEIN YITT"/>
    <property type="match status" value="1"/>
</dbReference>
<sequence>MTTSTAGSSSASPAPVAPASPSSSSSLPRPRERAAALPQVRHNWIDNLQGQLFGVVMIAFGMSMLHSLGLIIGQVAGVAFLVSYATGVSFGTAFALINLPFYLLAALRMGAAFTWRTLAAVTAVSVLTNIAGNYISYSHLDPLVGAVLAGLCVGIGLIGLFRHQASCGGMSILASYLQERTGFKAGWLLMGFDLVLFATAACFMPADRVLYSLVGAIVMNLFVAWNHRYEWYIAR</sequence>
<keyword evidence="4 7" id="KW-1133">Transmembrane helix</keyword>
<reference evidence="8 9" key="1">
    <citation type="submission" date="2023-07" db="EMBL/GenBank/DDBJ databases">
        <title>Sorghum-associated microbial communities from plants grown in Nebraska, USA.</title>
        <authorList>
            <person name="Schachtman D."/>
        </authorList>
    </citation>
    <scope>NUCLEOTIDE SEQUENCE [LARGE SCALE GENOMIC DNA]</scope>
    <source>
        <strain evidence="8 9">596</strain>
    </source>
</reference>
<keyword evidence="2" id="KW-1003">Cell membrane</keyword>
<evidence type="ECO:0000256" key="1">
    <source>
        <dbReference type="ARBA" id="ARBA00004651"/>
    </source>
</evidence>
<evidence type="ECO:0000256" key="3">
    <source>
        <dbReference type="ARBA" id="ARBA00022692"/>
    </source>
</evidence>
<proteinExistence type="predicted"/>
<protein>
    <submittedName>
        <fullName evidence="8">Uncharacterized membrane-anchored protein YitT (DUF2179 family)</fullName>
    </submittedName>
</protein>
<evidence type="ECO:0000256" key="7">
    <source>
        <dbReference type="SAM" id="Phobius"/>
    </source>
</evidence>
<comment type="subcellular location">
    <subcellularLocation>
        <location evidence="1">Cell membrane</location>
        <topology evidence="1">Multi-pass membrane protein</topology>
    </subcellularLocation>
</comment>
<keyword evidence="9" id="KW-1185">Reference proteome</keyword>
<feature type="compositionally biased region" description="Low complexity" evidence="6">
    <location>
        <begin position="8"/>
        <end position="28"/>
    </location>
</feature>
<dbReference type="EMBL" id="JAVDSJ010000001">
    <property type="protein sequence ID" value="MDR6582921.1"/>
    <property type="molecule type" value="Genomic_DNA"/>
</dbReference>
<dbReference type="PANTHER" id="PTHR33545">
    <property type="entry name" value="UPF0750 MEMBRANE PROTEIN YITT-RELATED"/>
    <property type="match status" value="1"/>
</dbReference>
<evidence type="ECO:0000313" key="8">
    <source>
        <dbReference type="EMBL" id="MDR6582921.1"/>
    </source>
</evidence>
<evidence type="ECO:0000256" key="6">
    <source>
        <dbReference type="SAM" id="MobiDB-lite"/>
    </source>
</evidence>
<keyword evidence="5 7" id="KW-0472">Membrane</keyword>
<organism evidence="8 9">
    <name type="scientific">Herbaspirillum frisingense</name>
    <dbReference type="NCBI Taxonomy" id="92645"/>
    <lineage>
        <taxon>Bacteria</taxon>
        <taxon>Pseudomonadati</taxon>
        <taxon>Pseudomonadota</taxon>
        <taxon>Betaproteobacteria</taxon>
        <taxon>Burkholderiales</taxon>
        <taxon>Oxalobacteraceae</taxon>
        <taxon>Herbaspirillum</taxon>
    </lineage>
</organism>
<evidence type="ECO:0000256" key="2">
    <source>
        <dbReference type="ARBA" id="ARBA00022475"/>
    </source>
</evidence>
<dbReference type="InterPro" id="IPR051461">
    <property type="entry name" value="UPF0750_membrane"/>
</dbReference>